<evidence type="ECO:0000256" key="20">
    <source>
        <dbReference type="PROSITE-ProRule" id="PRU00121"/>
    </source>
</evidence>
<evidence type="ECO:0000259" key="26">
    <source>
        <dbReference type="PROSITE" id="PS50070"/>
    </source>
</evidence>
<feature type="region of interest" description="Disordered" evidence="22">
    <location>
        <begin position="85"/>
        <end position="105"/>
    </location>
</feature>
<evidence type="ECO:0000256" key="14">
    <source>
        <dbReference type="ARBA" id="ARBA00023136"/>
    </source>
</evidence>
<dbReference type="Pfam" id="PF00051">
    <property type="entry name" value="Kringle"/>
    <property type="match status" value="1"/>
</dbReference>
<dbReference type="Gene3D" id="1.10.2000.10">
    <property type="entry name" value="Frizzled cysteine-rich domain"/>
    <property type="match status" value="1"/>
</dbReference>
<comment type="catalytic activity">
    <reaction evidence="19">
        <text>L-tyrosyl-[protein] + ATP = O-phospho-L-tyrosyl-[protein] + ADP + H(+)</text>
        <dbReference type="Rhea" id="RHEA:10596"/>
        <dbReference type="Rhea" id="RHEA-COMP:10136"/>
        <dbReference type="Rhea" id="RHEA-COMP:20101"/>
        <dbReference type="ChEBI" id="CHEBI:15378"/>
        <dbReference type="ChEBI" id="CHEBI:30616"/>
        <dbReference type="ChEBI" id="CHEBI:46858"/>
        <dbReference type="ChEBI" id="CHEBI:61978"/>
        <dbReference type="ChEBI" id="CHEBI:456216"/>
        <dbReference type="EC" id="2.7.10.1"/>
    </reaction>
</comment>
<dbReference type="GO" id="GO:0043235">
    <property type="term" value="C:receptor complex"/>
    <property type="evidence" value="ECO:0007669"/>
    <property type="project" value="TreeGrafter"/>
</dbReference>
<dbReference type="SMART" id="SM00219">
    <property type="entry name" value="TyrKc"/>
    <property type="match status" value="1"/>
</dbReference>
<keyword evidence="8 23" id="KW-0812">Transmembrane</keyword>
<dbReference type="InterPro" id="IPR017441">
    <property type="entry name" value="Protein_kinase_ATP_BS"/>
</dbReference>
<evidence type="ECO:0000256" key="2">
    <source>
        <dbReference type="ARBA" id="ARBA00011902"/>
    </source>
</evidence>
<dbReference type="Gene3D" id="1.10.510.10">
    <property type="entry name" value="Transferase(Phosphotransferase) domain 1"/>
    <property type="match status" value="1"/>
</dbReference>
<dbReference type="GO" id="GO:0007169">
    <property type="term" value="P:cell surface receptor protein tyrosine kinase signaling pathway"/>
    <property type="evidence" value="ECO:0007669"/>
    <property type="project" value="TreeGrafter"/>
</dbReference>
<dbReference type="PROSITE" id="PS00109">
    <property type="entry name" value="PROTEIN_KINASE_TYR"/>
    <property type="match status" value="1"/>
</dbReference>
<dbReference type="PROSITE" id="PS00107">
    <property type="entry name" value="PROTEIN_KINASE_ATP"/>
    <property type="match status" value="1"/>
</dbReference>
<dbReference type="InterPro" id="IPR036790">
    <property type="entry name" value="Frizzled_dom_sf"/>
</dbReference>
<evidence type="ECO:0000256" key="13">
    <source>
        <dbReference type="ARBA" id="ARBA00022989"/>
    </source>
</evidence>
<organism evidence="27 28">
    <name type="scientific">Stomoxys calcitrans</name>
    <name type="common">Stable fly</name>
    <name type="synonym">Conops calcitrans</name>
    <dbReference type="NCBI Taxonomy" id="35570"/>
    <lineage>
        <taxon>Eukaryota</taxon>
        <taxon>Metazoa</taxon>
        <taxon>Ecdysozoa</taxon>
        <taxon>Arthropoda</taxon>
        <taxon>Hexapoda</taxon>
        <taxon>Insecta</taxon>
        <taxon>Pterygota</taxon>
        <taxon>Neoptera</taxon>
        <taxon>Endopterygota</taxon>
        <taxon>Diptera</taxon>
        <taxon>Brachycera</taxon>
        <taxon>Muscomorpha</taxon>
        <taxon>Muscoidea</taxon>
        <taxon>Muscidae</taxon>
        <taxon>Stomoxys</taxon>
    </lineage>
</organism>
<dbReference type="Pfam" id="PF01392">
    <property type="entry name" value="Fz"/>
    <property type="match status" value="1"/>
</dbReference>
<dbReference type="InterPro" id="IPR000719">
    <property type="entry name" value="Prot_kinase_dom"/>
</dbReference>
<evidence type="ECO:0000256" key="12">
    <source>
        <dbReference type="ARBA" id="ARBA00022840"/>
    </source>
</evidence>
<dbReference type="InterPro" id="IPR020067">
    <property type="entry name" value="Frizzled_dom"/>
</dbReference>
<name>A0A1I8PW20_STOCA</name>
<keyword evidence="15" id="KW-0829">Tyrosine-protein kinase</keyword>
<dbReference type="EnsemblMetazoa" id="SCAU011655-RA">
    <property type="protein sequence ID" value="SCAU011655-PA"/>
    <property type="gene ID" value="SCAU011655"/>
</dbReference>
<keyword evidence="28" id="KW-1185">Reference proteome</keyword>
<comment type="caution">
    <text evidence="20">Lacks conserved residue(s) required for the propagation of feature annotation.</text>
</comment>
<dbReference type="STRING" id="35570.A0A1I8PW20"/>
<dbReference type="InterPro" id="IPR018056">
    <property type="entry name" value="Kringle_CS"/>
</dbReference>
<keyword evidence="18" id="KW-0325">Glycoprotein</keyword>
<dbReference type="InterPro" id="IPR038178">
    <property type="entry name" value="Kringle_sf"/>
</dbReference>
<keyword evidence="14 23" id="KW-0472">Membrane</keyword>
<evidence type="ECO:0000256" key="16">
    <source>
        <dbReference type="ARBA" id="ARBA00023157"/>
    </source>
</evidence>
<dbReference type="InterPro" id="IPR020635">
    <property type="entry name" value="Tyr_kinase_cat_dom"/>
</dbReference>
<evidence type="ECO:0000256" key="4">
    <source>
        <dbReference type="ARBA" id="ARBA00022475"/>
    </source>
</evidence>
<dbReference type="OrthoDB" id="2431000at2759"/>
<evidence type="ECO:0000256" key="15">
    <source>
        <dbReference type="ARBA" id="ARBA00023137"/>
    </source>
</evidence>
<dbReference type="AlphaFoldDB" id="A0A1I8PW20"/>
<feature type="domain" description="FZ" evidence="25">
    <location>
        <begin position="105"/>
        <end position="245"/>
    </location>
</feature>
<dbReference type="InterPro" id="IPR008266">
    <property type="entry name" value="Tyr_kinase_AS"/>
</dbReference>
<keyword evidence="16" id="KW-1015">Disulfide bond</keyword>
<dbReference type="SMART" id="SM00130">
    <property type="entry name" value="KR"/>
    <property type="match status" value="1"/>
</dbReference>
<keyword evidence="10 21" id="KW-0547">Nucleotide-binding</keyword>
<dbReference type="GO" id="GO:0017147">
    <property type="term" value="F:Wnt-protein binding"/>
    <property type="evidence" value="ECO:0007669"/>
    <property type="project" value="TreeGrafter"/>
</dbReference>
<keyword evidence="6 20" id="KW-0420">Kringle</keyword>
<keyword evidence="3" id="KW-0217">Developmental protein</keyword>
<dbReference type="GO" id="GO:0004714">
    <property type="term" value="F:transmembrane receptor protein tyrosine kinase activity"/>
    <property type="evidence" value="ECO:0007669"/>
    <property type="project" value="UniProtKB-EC"/>
</dbReference>
<dbReference type="FunFam" id="3.30.200.20:FF:000159">
    <property type="entry name" value="muscle, skeletal receptor tyrosine-protein kinase"/>
    <property type="match status" value="1"/>
</dbReference>
<dbReference type="VEuPathDB" id="VectorBase:SCAU011655"/>
<feature type="transmembrane region" description="Helical" evidence="23">
    <location>
        <begin position="360"/>
        <end position="384"/>
    </location>
</feature>
<protein>
    <recommendedName>
        <fullName evidence="2">receptor protein-tyrosine kinase</fullName>
        <ecNumber evidence="2">2.7.10.1</ecNumber>
    </recommendedName>
</protein>
<evidence type="ECO:0000313" key="27">
    <source>
        <dbReference type="EnsemblMetazoa" id="SCAU011655-PA"/>
    </source>
</evidence>
<dbReference type="KEGG" id="scac:106085192"/>
<evidence type="ECO:0000256" key="3">
    <source>
        <dbReference type="ARBA" id="ARBA00022473"/>
    </source>
</evidence>
<keyword evidence="5" id="KW-0597">Phosphoprotein</keyword>
<dbReference type="InterPro" id="IPR011009">
    <property type="entry name" value="Kinase-like_dom_sf"/>
</dbReference>
<feature type="compositionally biased region" description="Basic residues" evidence="22">
    <location>
        <begin position="86"/>
        <end position="95"/>
    </location>
</feature>
<sequence>MRGGGLGWWYRGINETTASYHLNEPKDLGFKHKASAVIRPSSYMGMLLLVATTTTVFFLGLLHTSNAISITYRDVAEDTPLSTAAVHHHHGRPLRQQRETRNNQEEKGYCAPYHGKICKNFISTQVWYSRDDPTGGWKNEQITTALWEELISDLNGLCRTAAEKLLCAYAFPRCIMENGKSVKLPLCYEDCMATHLQYCYNDWVLIEEKKERHMYVKSRAHFRLPNCSILPKYNSTARKPVCTYMGLTEYDEDEATYDCRNGIGRYYVGTVNVTKSGIPCQRWDSQHPHKHIQPPLIFPQIEEGENYCRNAGGEEPYPWCYTIDESVRWQHCDIPLCPDYVDPTIKEMEPIQMETFFTPYIIFVMAGFGFVAIVCLHLIILLLYKILKHKEFQARQIQQQMTANQNPSSDCNRTNLTNPGDCNISSSRETMGSNTVSHHNKFGTIKSVVTVHHSNIIEPPPKPKLNTKLEKLEYPRAEVVYVRSLGQGAFGRVFQAKAPGLVPGEDDLLVAVKMLKDDASDQMQMDFEREACLLAEFDHPNIVKLLGVCALGRPMCLLFEFMSPGDLSEYLRSCSPYATHQIHHRDPLHEGHLLQIASQIAAGMLYLSERKFVHRDLATRNCLINEQMAVKIADFGLSHKIYLQDYYKGDENDVIPIRWMPLECILYNKFSIESDVWAYGICLWEVFSFAMQPYFGMTHEEVIKYIKDGNVLSCPDNTPLSVYALMRRCWNRKPSDRPSFSEINHCIQHSIAEYEYKTTLGIGN</sequence>
<comment type="subcellular location">
    <subcellularLocation>
        <location evidence="1">Cell membrane</location>
        <topology evidence="1">Single-pass type I membrane protein</topology>
    </subcellularLocation>
</comment>
<evidence type="ECO:0000256" key="5">
    <source>
        <dbReference type="ARBA" id="ARBA00022553"/>
    </source>
</evidence>
<keyword evidence="4" id="KW-1003">Cell membrane</keyword>
<dbReference type="InterPro" id="IPR013806">
    <property type="entry name" value="Kringle-like"/>
</dbReference>
<dbReference type="PRINTS" id="PR00018">
    <property type="entry name" value="KRINGLE"/>
</dbReference>
<evidence type="ECO:0000256" key="11">
    <source>
        <dbReference type="ARBA" id="ARBA00022777"/>
    </source>
</evidence>
<keyword evidence="12 21" id="KW-0067">ATP-binding</keyword>
<dbReference type="Proteomes" id="UP000095300">
    <property type="component" value="Unassembled WGS sequence"/>
</dbReference>
<evidence type="ECO:0000259" key="24">
    <source>
        <dbReference type="PROSITE" id="PS50011"/>
    </source>
</evidence>
<evidence type="ECO:0000256" key="9">
    <source>
        <dbReference type="ARBA" id="ARBA00022729"/>
    </source>
</evidence>
<dbReference type="PROSITE" id="PS50070">
    <property type="entry name" value="KRINGLE_2"/>
    <property type="match status" value="1"/>
</dbReference>
<keyword evidence="13 23" id="KW-1133">Transmembrane helix</keyword>
<evidence type="ECO:0000256" key="23">
    <source>
        <dbReference type="SAM" id="Phobius"/>
    </source>
</evidence>
<keyword evidence="11" id="KW-0418">Kinase</keyword>
<feature type="compositionally biased region" description="Basic and acidic residues" evidence="22">
    <location>
        <begin position="96"/>
        <end position="105"/>
    </location>
</feature>
<dbReference type="CDD" id="cd00108">
    <property type="entry name" value="KR"/>
    <property type="match status" value="1"/>
</dbReference>
<dbReference type="Gene3D" id="2.40.20.10">
    <property type="entry name" value="Plasminogen Kringle 4"/>
    <property type="match status" value="1"/>
</dbReference>
<evidence type="ECO:0000256" key="18">
    <source>
        <dbReference type="ARBA" id="ARBA00023180"/>
    </source>
</evidence>
<keyword evidence="17" id="KW-0675">Receptor</keyword>
<keyword evidence="7" id="KW-0808">Transferase</keyword>
<keyword evidence="9" id="KW-0732">Signal</keyword>
<dbReference type="InterPro" id="IPR001245">
    <property type="entry name" value="Ser-Thr/Tyr_kinase_cat_dom"/>
</dbReference>
<evidence type="ECO:0000256" key="22">
    <source>
        <dbReference type="SAM" id="MobiDB-lite"/>
    </source>
</evidence>
<dbReference type="GO" id="GO:0005886">
    <property type="term" value="C:plasma membrane"/>
    <property type="evidence" value="ECO:0007669"/>
    <property type="project" value="UniProtKB-SubCell"/>
</dbReference>
<dbReference type="FunFam" id="1.10.2000.10:FF:000009">
    <property type="entry name" value="Muscle, skeletal, receptor tyrosine kinase"/>
    <property type="match status" value="1"/>
</dbReference>
<dbReference type="SUPFAM" id="SSF57440">
    <property type="entry name" value="Kringle-like"/>
    <property type="match status" value="1"/>
</dbReference>
<dbReference type="EC" id="2.7.10.1" evidence="2"/>
<accession>A0A1I8PW20</accession>
<dbReference type="PROSITE" id="PS50038">
    <property type="entry name" value="FZ"/>
    <property type="match status" value="1"/>
</dbReference>
<feature type="binding site" evidence="21">
    <location>
        <position position="513"/>
    </location>
    <ligand>
        <name>ATP</name>
        <dbReference type="ChEBI" id="CHEBI:30616"/>
    </ligand>
</feature>
<dbReference type="PANTHER" id="PTHR24416">
    <property type="entry name" value="TYROSINE-PROTEIN KINASE RECEPTOR"/>
    <property type="match status" value="1"/>
</dbReference>
<evidence type="ECO:0000256" key="10">
    <source>
        <dbReference type="ARBA" id="ARBA00022741"/>
    </source>
</evidence>
<dbReference type="Pfam" id="PF07714">
    <property type="entry name" value="PK_Tyr_Ser-Thr"/>
    <property type="match status" value="1"/>
</dbReference>
<dbReference type="PROSITE" id="PS50011">
    <property type="entry name" value="PROTEIN_KINASE_DOM"/>
    <property type="match status" value="1"/>
</dbReference>
<dbReference type="GO" id="GO:0005524">
    <property type="term" value="F:ATP binding"/>
    <property type="evidence" value="ECO:0007669"/>
    <property type="project" value="UniProtKB-UniRule"/>
</dbReference>
<evidence type="ECO:0000256" key="21">
    <source>
        <dbReference type="PROSITE-ProRule" id="PRU10141"/>
    </source>
</evidence>
<dbReference type="InterPro" id="IPR000001">
    <property type="entry name" value="Kringle"/>
</dbReference>
<evidence type="ECO:0000256" key="7">
    <source>
        <dbReference type="ARBA" id="ARBA00022679"/>
    </source>
</evidence>
<dbReference type="SUPFAM" id="SSF56112">
    <property type="entry name" value="Protein kinase-like (PK-like)"/>
    <property type="match status" value="1"/>
</dbReference>
<dbReference type="PANTHER" id="PTHR24416:SF317">
    <property type="entry name" value="MUSCLE, SKELETAL RECEPTOR TYROSINE-PROTEIN KINASE"/>
    <property type="match status" value="1"/>
</dbReference>
<evidence type="ECO:0000259" key="25">
    <source>
        <dbReference type="PROSITE" id="PS50038"/>
    </source>
</evidence>
<feature type="domain" description="Kringle" evidence="26">
    <location>
        <begin position="258"/>
        <end position="337"/>
    </location>
</feature>
<dbReference type="PRINTS" id="PR00109">
    <property type="entry name" value="TYRKINASE"/>
</dbReference>
<evidence type="ECO:0000256" key="1">
    <source>
        <dbReference type="ARBA" id="ARBA00004251"/>
    </source>
</evidence>
<reference evidence="27" key="1">
    <citation type="submission" date="2020-05" db="UniProtKB">
        <authorList>
            <consortium name="EnsemblMetazoa"/>
        </authorList>
    </citation>
    <scope>IDENTIFICATION</scope>
    <source>
        <strain evidence="27">USDA</strain>
    </source>
</reference>
<evidence type="ECO:0000256" key="17">
    <source>
        <dbReference type="ARBA" id="ARBA00023170"/>
    </source>
</evidence>
<dbReference type="PROSITE" id="PS00021">
    <property type="entry name" value="KRINGLE_1"/>
    <property type="match status" value="1"/>
</dbReference>
<gene>
    <name evidence="27" type="primary">106085192</name>
</gene>
<dbReference type="InterPro" id="IPR050122">
    <property type="entry name" value="RTK"/>
</dbReference>
<dbReference type="FunFam" id="1.10.510.10:FF:000176">
    <property type="entry name" value="Muscle, skeletal receptor tyrosine protein kinase"/>
    <property type="match status" value="1"/>
</dbReference>
<feature type="transmembrane region" description="Helical" evidence="23">
    <location>
        <begin position="43"/>
        <end position="62"/>
    </location>
</feature>
<evidence type="ECO:0000256" key="6">
    <source>
        <dbReference type="ARBA" id="ARBA00022572"/>
    </source>
</evidence>
<evidence type="ECO:0000313" key="28">
    <source>
        <dbReference type="Proteomes" id="UP000095300"/>
    </source>
</evidence>
<feature type="domain" description="Protein kinase" evidence="24">
    <location>
        <begin position="479"/>
        <end position="752"/>
    </location>
</feature>
<evidence type="ECO:0000256" key="19">
    <source>
        <dbReference type="ARBA" id="ARBA00051243"/>
    </source>
</evidence>
<dbReference type="Gene3D" id="3.30.200.20">
    <property type="entry name" value="Phosphorylase Kinase, domain 1"/>
    <property type="match status" value="1"/>
</dbReference>
<evidence type="ECO:0000256" key="8">
    <source>
        <dbReference type="ARBA" id="ARBA00022692"/>
    </source>
</evidence>
<proteinExistence type="predicted"/>